<name>A0A9Q4KJK2_9BACT</name>
<organism evidence="1 2">
    <name type="scientific">Campylobacter ureolyticus</name>
    <dbReference type="NCBI Taxonomy" id="827"/>
    <lineage>
        <taxon>Bacteria</taxon>
        <taxon>Pseudomonadati</taxon>
        <taxon>Campylobacterota</taxon>
        <taxon>Epsilonproteobacteria</taxon>
        <taxon>Campylobacterales</taxon>
        <taxon>Campylobacteraceae</taxon>
        <taxon>Campylobacter</taxon>
    </lineage>
</organism>
<gene>
    <name evidence="1" type="ORF">O6B32_01200</name>
</gene>
<dbReference type="AlphaFoldDB" id="A0A9Q4KJK2"/>
<protein>
    <submittedName>
        <fullName evidence="1">Uncharacterized protein</fullName>
    </submittedName>
</protein>
<dbReference type="Proteomes" id="UP001075225">
    <property type="component" value="Unassembled WGS sequence"/>
</dbReference>
<reference evidence="1" key="1">
    <citation type="submission" date="2022-12" db="EMBL/GenBank/DDBJ databases">
        <title>Species Delineation and Comparative Genomics within the Campylobacter ureolyticus Complex.</title>
        <authorList>
            <person name="Maki J."/>
            <person name="Howard M."/>
            <person name="Connelly S."/>
            <person name="Hardy D.J."/>
            <person name="Cameron A."/>
        </authorList>
    </citation>
    <scope>NUCLEOTIDE SEQUENCE</scope>
    <source>
        <strain evidence="1">URMC_787</strain>
    </source>
</reference>
<comment type="caution">
    <text evidence="1">The sequence shown here is derived from an EMBL/GenBank/DDBJ whole genome shotgun (WGS) entry which is preliminary data.</text>
</comment>
<dbReference type="RefSeq" id="WP_269484232.1">
    <property type="nucleotide sequence ID" value="NZ_JAPXGM010000001.1"/>
</dbReference>
<sequence>MDLQDKLARYLIFDSENNAYYFRNAKGKTVFKHKEENHFLKMGEIYDAFNKYNDEIKNTIDENSKSPFDE</sequence>
<proteinExistence type="predicted"/>
<evidence type="ECO:0000313" key="1">
    <source>
        <dbReference type="EMBL" id="MCZ6159107.1"/>
    </source>
</evidence>
<evidence type="ECO:0000313" key="2">
    <source>
        <dbReference type="Proteomes" id="UP001075225"/>
    </source>
</evidence>
<dbReference type="EMBL" id="JAPXGO010000001">
    <property type="protein sequence ID" value="MCZ6159107.1"/>
    <property type="molecule type" value="Genomic_DNA"/>
</dbReference>
<accession>A0A9Q4KJK2</accession>